<dbReference type="EMBL" id="MU167414">
    <property type="protein sequence ID" value="KAG0140882.1"/>
    <property type="molecule type" value="Genomic_DNA"/>
</dbReference>
<dbReference type="AlphaFoldDB" id="A0A9P6NAS9"/>
<feature type="region of interest" description="Disordered" evidence="1">
    <location>
        <begin position="125"/>
        <end position="185"/>
    </location>
</feature>
<accession>A0A9P6NAS9</accession>
<feature type="compositionally biased region" description="Polar residues" evidence="1">
    <location>
        <begin position="81"/>
        <end position="94"/>
    </location>
</feature>
<comment type="caution">
    <text evidence="2">The sequence shown here is derived from an EMBL/GenBank/DDBJ whole genome shotgun (WGS) entry which is preliminary data.</text>
</comment>
<keyword evidence="3" id="KW-1185">Reference proteome</keyword>
<dbReference type="Proteomes" id="UP000886653">
    <property type="component" value="Unassembled WGS sequence"/>
</dbReference>
<dbReference type="OrthoDB" id="2503200at2759"/>
<sequence>MSSPRKPSGIKPSNIELPKPVDPTKLPKGAIVSPLSPFFTDRATQCLLAEAKGTTAYPLRHAPNNIIEREMRALEPPASPEGSTRSGPLTPLSETVFPSSMTMIPYSEWSKFGPQLFKPYIVPTHVPMTANSSNSSSCSSGPPRITGPNPRPGPHTNPLEGSYPHGGHSSSSQSSTRGLGRHGCS</sequence>
<feature type="compositionally biased region" description="Low complexity" evidence="1">
    <location>
        <begin position="161"/>
        <end position="178"/>
    </location>
</feature>
<proteinExistence type="predicted"/>
<reference evidence="2" key="1">
    <citation type="submission" date="2013-11" db="EMBL/GenBank/DDBJ databases">
        <title>Genome sequence of the fusiform rust pathogen reveals effectors for host alternation and coevolution with pine.</title>
        <authorList>
            <consortium name="DOE Joint Genome Institute"/>
            <person name="Smith K."/>
            <person name="Pendleton A."/>
            <person name="Kubisiak T."/>
            <person name="Anderson C."/>
            <person name="Salamov A."/>
            <person name="Aerts A."/>
            <person name="Riley R."/>
            <person name="Clum A."/>
            <person name="Lindquist E."/>
            <person name="Ence D."/>
            <person name="Campbell M."/>
            <person name="Kronenberg Z."/>
            <person name="Feau N."/>
            <person name="Dhillon B."/>
            <person name="Hamelin R."/>
            <person name="Burleigh J."/>
            <person name="Smith J."/>
            <person name="Yandell M."/>
            <person name="Nelson C."/>
            <person name="Grigoriev I."/>
            <person name="Davis J."/>
        </authorList>
    </citation>
    <scope>NUCLEOTIDE SEQUENCE</scope>
    <source>
        <strain evidence="2">G11</strain>
    </source>
</reference>
<name>A0A9P6NAS9_9BASI</name>
<organism evidence="2 3">
    <name type="scientific">Cronartium quercuum f. sp. fusiforme G11</name>
    <dbReference type="NCBI Taxonomy" id="708437"/>
    <lineage>
        <taxon>Eukaryota</taxon>
        <taxon>Fungi</taxon>
        <taxon>Dikarya</taxon>
        <taxon>Basidiomycota</taxon>
        <taxon>Pucciniomycotina</taxon>
        <taxon>Pucciniomycetes</taxon>
        <taxon>Pucciniales</taxon>
        <taxon>Coleosporiaceae</taxon>
        <taxon>Cronartium</taxon>
    </lineage>
</organism>
<gene>
    <name evidence="2" type="ORF">CROQUDRAFT_674412</name>
</gene>
<evidence type="ECO:0000256" key="1">
    <source>
        <dbReference type="SAM" id="MobiDB-lite"/>
    </source>
</evidence>
<feature type="compositionally biased region" description="Low complexity" evidence="1">
    <location>
        <begin position="131"/>
        <end position="140"/>
    </location>
</feature>
<evidence type="ECO:0000313" key="3">
    <source>
        <dbReference type="Proteomes" id="UP000886653"/>
    </source>
</evidence>
<feature type="region of interest" description="Disordered" evidence="1">
    <location>
        <begin position="1"/>
        <end position="26"/>
    </location>
</feature>
<feature type="region of interest" description="Disordered" evidence="1">
    <location>
        <begin position="71"/>
        <end position="94"/>
    </location>
</feature>
<protein>
    <submittedName>
        <fullName evidence="2">Uncharacterized protein</fullName>
    </submittedName>
</protein>
<evidence type="ECO:0000313" key="2">
    <source>
        <dbReference type="EMBL" id="KAG0140882.1"/>
    </source>
</evidence>